<evidence type="ECO:0000256" key="1">
    <source>
        <dbReference type="ARBA" id="ARBA00004141"/>
    </source>
</evidence>
<feature type="transmembrane region" description="Helical" evidence="6">
    <location>
        <begin position="126"/>
        <end position="145"/>
    </location>
</feature>
<feature type="transmembrane region" description="Helical" evidence="6">
    <location>
        <begin position="101"/>
        <end position="120"/>
    </location>
</feature>
<gene>
    <name evidence="7" type="ORF">H0921_09470</name>
</gene>
<keyword evidence="5" id="KW-0862">Zinc</keyword>
<evidence type="ECO:0000313" key="8">
    <source>
        <dbReference type="Proteomes" id="UP000542342"/>
    </source>
</evidence>
<comment type="subcellular location">
    <subcellularLocation>
        <location evidence="1">Membrane</location>
        <topology evidence="1">Multi-pass membrane protein</topology>
    </subcellularLocation>
</comment>
<organism evidence="7 8">
    <name type="scientific">Thermogemmata fonticola</name>
    <dbReference type="NCBI Taxonomy" id="2755323"/>
    <lineage>
        <taxon>Bacteria</taxon>
        <taxon>Pseudomonadati</taxon>
        <taxon>Planctomycetota</taxon>
        <taxon>Planctomycetia</taxon>
        <taxon>Gemmatales</taxon>
        <taxon>Gemmataceae</taxon>
        <taxon>Thermogemmata</taxon>
    </lineage>
</organism>
<evidence type="ECO:0000256" key="6">
    <source>
        <dbReference type="SAM" id="Phobius"/>
    </source>
</evidence>
<dbReference type="Pfam" id="PF03006">
    <property type="entry name" value="HlyIII"/>
    <property type="match status" value="1"/>
</dbReference>
<evidence type="ECO:0000256" key="5">
    <source>
        <dbReference type="PIRSR" id="PIRSR604254-1"/>
    </source>
</evidence>
<dbReference type="Proteomes" id="UP000542342">
    <property type="component" value="Unassembled WGS sequence"/>
</dbReference>
<dbReference type="GO" id="GO:0016020">
    <property type="term" value="C:membrane"/>
    <property type="evidence" value="ECO:0007669"/>
    <property type="project" value="UniProtKB-SubCell"/>
</dbReference>
<evidence type="ECO:0000256" key="4">
    <source>
        <dbReference type="ARBA" id="ARBA00023136"/>
    </source>
</evidence>
<feature type="transmembrane region" description="Helical" evidence="6">
    <location>
        <begin position="12"/>
        <end position="31"/>
    </location>
</feature>
<accession>A0A7V9AC37</accession>
<reference evidence="7 8" key="1">
    <citation type="submission" date="2020-07" db="EMBL/GenBank/DDBJ databases">
        <title>Thermogemmata thermophila gen. nov., sp. nov., a novel moderate thermophilic planctomycete from a Kamchatka hot spring.</title>
        <authorList>
            <person name="Elcheninov A.G."/>
            <person name="Podosokorskaya O.A."/>
            <person name="Kovaleva O.L."/>
            <person name="Novikov A."/>
            <person name="Bonch-Osmolovskaya E.A."/>
            <person name="Toshchakov S.V."/>
            <person name="Kublanov I.V."/>
        </authorList>
    </citation>
    <scope>NUCLEOTIDE SEQUENCE [LARGE SCALE GENOMIC DNA]</scope>
    <source>
        <strain evidence="7 8">2918</strain>
    </source>
</reference>
<sequence>MIELRDPVSSLSHLLTAIWAVFATALMYRLAPQPSRTVAMIYGMSMVLLYTASGLFHGLYYESTAQHRLFQKLDQSAIYLLIAGTNTPIMAILLPRRWRRWFLGGVWLMACLGIASLWALPKPPHTLVVGVYLAMGWIGIIPIRWYYQALGARAMNWAWLGAACYTFGAVCELSRWPVLIPGWIGPHEVLHFCDSAGSLAFFVFIVRHVLLRPGASPSGISGKYPVLPTHFISQNRLC</sequence>
<dbReference type="PANTHER" id="PTHR20855">
    <property type="entry name" value="ADIPOR/PROGESTIN RECEPTOR-RELATED"/>
    <property type="match status" value="1"/>
</dbReference>
<feature type="binding site" evidence="5">
    <location>
        <position position="191"/>
    </location>
    <ligand>
        <name>Zn(2+)</name>
        <dbReference type="ChEBI" id="CHEBI:29105"/>
    </ligand>
</feature>
<keyword evidence="5" id="KW-0479">Metal-binding</keyword>
<feature type="transmembrane region" description="Helical" evidence="6">
    <location>
        <begin position="38"/>
        <end position="56"/>
    </location>
</feature>
<keyword evidence="3 6" id="KW-1133">Transmembrane helix</keyword>
<dbReference type="PANTHER" id="PTHR20855:SF3">
    <property type="entry name" value="LD03007P"/>
    <property type="match status" value="1"/>
</dbReference>
<keyword evidence="4 6" id="KW-0472">Membrane</keyword>
<protein>
    <submittedName>
        <fullName evidence="7">Hemolysin III family protein</fullName>
    </submittedName>
</protein>
<evidence type="ECO:0000313" key="7">
    <source>
        <dbReference type="EMBL" id="MBA2226387.1"/>
    </source>
</evidence>
<name>A0A7V9AC37_9BACT</name>
<feature type="binding site" evidence="5">
    <location>
        <position position="57"/>
    </location>
    <ligand>
        <name>Zn(2+)</name>
        <dbReference type="ChEBI" id="CHEBI:29105"/>
    </ligand>
</feature>
<keyword evidence="2 6" id="KW-0812">Transmembrane</keyword>
<dbReference type="EMBL" id="JACEFB010000005">
    <property type="protein sequence ID" value="MBA2226387.1"/>
    <property type="molecule type" value="Genomic_DNA"/>
</dbReference>
<dbReference type="RefSeq" id="WP_194537816.1">
    <property type="nucleotide sequence ID" value="NZ_JACEFB010000005.1"/>
</dbReference>
<evidence type="ECO:0000256" key="3">
    <source>
        <dbReference type="ARBA" id="ARBA00022989"/>
    </source>
</evidence>
<comment type="caution">
    <text evidence="7">The sequence shown here is derived from an EMBL/GenBank/DDBJ whole genome shotgun (WGS) entry which is preliminary data.</text>
</comment>
<feature type="transmembrane region" description="Helical" evidence="6">
    <location>
        <begin position="76"/>
        <end position="94"/>
    </location>
</feature>
<feature type="binding site" evidence="5">
    <location>
        <position position="187"/>
    </location>
    <ligand>
        <name>Zn(2+)</name>
        <dbReference type="ChEBI" id="CHEBI:29105"/>
    </ligand>
</feature>
<dbReference type="AlphaFoldDB" id="A0A7V9AC37"/>
<dbReference type="GO" id="GO:0046872">
    <property type="term" value="F:metal ion binding"/>
    <property type="evidence" value="ECO:0007669"/>
    <property type="project" value="UniProtKB-KW"/>
</dbReference>
<proteinExistence type="predicted"/>
<keyword evidence="8" id="KW-1185">Reference proteome</keyword>
<evidence type="ECO:0000256" key="2">
    <source>
        <dbReference type="ARBA" id="ARBA00022692"/>
    </source>
</evidence>
<dbReference type="InterPro" id="IPR004254">
    <property type="entry name" value="AdipoR/HlyIII-related"/>
</dbReference>